<proteinExistence type="predicted"/>
<accession>A0A8H4IN16</accession>
<reference evidence="1" key="1">
    <citation type="submission" date="2020-04" db="EMBL/GenBank/DDBJ databases">
        <title>Genome Assembly and Annotation of Botryosphaeria dothidea sdau 11-99, a Latent Pathogen of Apple Fruit Ring Rot in China.</title>
        <authorList>
            <person name="Yu C."/>
            <person name="Diao Y."/>
            <person name="Lu Q."/>
            <person name="Zhao J."/>
            <person name="Cui S."/>
            <person name="Peng C."/>
            <person name="He B."/>
            <person name="Liu H."/>
        </authorList>
    </citation>
    <scope>NUCLEOTIDE SEQUENCE [LARGE SCALE GENOMIC DNA]</scope>
    <source>
        <strain evidence="1">Sdau11-99</strain>
    </source>
</reference>
<protein>
    <submittedName>
        <fullName evidence="1">Uncharacterized protein</fullName>
    </submittedName>
</protein>
<gene>
    <name evidence="1" type="ORF">GTA08_BOTSDO08967</name>
</gene>
<dbReference type="EMBL" id="WWBZ02000062">
    <property type="protein sequence ID" value="KAF4303259.1"/>
    <property type="molecule type" value="Genomic_DNA"/>
</dbReference>
<comment type="caution">
    <text evidence="1">The sequence shown here is derived from an EMBL/GenBank/DDBJ whole genome shotgun (WGS) entry which is preliminary data.</text>
</comment>
<organism evidence="1 2">
    <name type="scientific">Botryosphaeria dothidea</name>
    <dbReference type="NCBI Taxonomy" id="55169"/>
    <lineage>
        <taxon>Eukaryota</taxon>
        <taxon>Fungi</taxon>
        <taxon>Dikarya</taxon>
        <taxon>Ascomycota</taxon>
        <taxon>Pezizomycotina</taxon>
        <taxon>Dothideomycetes</taxon>
        <taxon>Dothideomycetes incertae sedis</taxon>
        <taxon>Botryosphaeriales</taxon>
        <taxon>Botryosphaeriaceae</taxon>
        <taxon>Botryosphaeria</taxon>
    </lineage>
</organism>
<evidence type="ECO:0000313" key="2">
    <source>
        <dbReference type="Proteomes" id="UP000572817"/>
    </source>
</evidence>
<dbReference type="AlphaFoldDB" id="A0A8H4IN16"/>
<sequence length="433" mass="46728">MVPQTLSQTRTIYTFSHGLVKVGLAMELDVTTFTLTPLALPPLPAPLQSPNSSRTRQIITTITPKCFAFANSWLAFRHAAALAPTTAPANPLFAPQQHPYGPPGMDALDPLDLSIHPYEPLAPAPAPSSPEPLGWLLARSAHIVLPFALLDAATRTYGRSPGAWAEALLRRLFPGARDVGLAPPFLRVTYGGPVLVPRRHPLTVGGAPVRVRVGPALFGAVEEGGWRRARGPAALGEVDLSAREDGVVEEEVLGELVAYLAWSGVGVLSVCSVATWWVVVVEAGTALEDVPVRAFGKMVRVRFEGGGDAGHDGREAVERYEPYGNRHDRWQMERHRVLIGGDRRLAPPITRVGDKIYAERRETEWCEGVVVTVGVARNGGGEYVWHAWFVIESGKALDERAIGRSVVDAKGELLGVFAFVDQDNVYACSGLVA</sequence>
<dbReference type="Proteomes" id="UP000572817">
    <property type="component" value="Unassembled WGS sequence"/>
</dbReference>
<name>A0A8H4IN16_9PEZI</name>
<keyword evidence="2" id="KW-1185">Reference proteome</keyword>
<evidence type="ECO:0000313" key="1">
    <source>
        <dbReference type="EMBL" id="KAF4303259.1"/>
    </source>
</evidence>